<evidence type="ECO:0000259" key="1">
    <source>
        <dbReference type="Pfam" id="PF01370"/>
    </source>
</evidence>
<dbReference type="PANTHER" id="PTHR48079">
    <property type="entry name" value="PROTEIN YEEZ"/>
    <property type="match status" value="1"/>
</dbReference>
<feature type="domain" description="NAD-dependent epimerase/dehydratase" evidence="1">
    <location>
        <begin position="11"/>
        <end position="206"/>
    </location>
</feature>
<dbReference type="EMBL" id="VFWZ01000006">
    <property type="protein sequence ID" value="TPN83914.1"/>
    <property type="molecule type" value="Genomic_DNA"/>
</dbReference>
<dbReference type="AlphaFoldDB" id="A0A504J0I5"/>
<evidence type="ECO:0000313" key="3">
    <source>
        <dbReference type="Proteomes" id="UP000315540"/>
    </source>
</evidence>
<protein>
    <submittedName>
        <fullName evidence="2">NAD-dependent epimerase/dehydratase family protein</fullName>
    </submittedName>
</protein>
<dbReference type="SUPFAM" id="SSF51735">
    <property type="entry name" value="NAD(P)-binding Rossmann-fold domains"/>
    <property type="match status" value="1"/>
</dbReference>
<comment type="caution">
    <text evidence="2">The sequence shown here is derived from an EMBL/GenBank/DDBJ whole genome shotgun (WGS) entry which is preliminary data.</text>
</comment>
<dbReference type="OrthoDB" id="751203at2"/>
<gene>
    <name evidence="2" type="ORF">FHK87_18290</name>
</gene>
<evidence type="ECO:0000313" key="2">
    <source>
        <dbReference type="EMBL" id="TPN83914.1"/>
    </source>
</evidence>
<dbReference type="Proteomes" id="UP000315540">
    <property type="component" value="Unassembled WGS sequence"/>
</dbReference>
<dbReference type="GO" id="GO:0005737">
    <property type="term" value="C:cytoplasm"/>
    <property type="evidence" value="ECO:0007669"/>
    <property type="project" value="TreeGrafter"/>
</dbReference>
<proteinExistence type="predicted"/>
<reference evidence="2 3" key="1">
    <citation type="submission" date="2019-06" db="EMBL/GenBank/DDBJ databases">
        <authorList>
            <person name="Meng X."/>
        </authorList>
    </citation>
    <scope>NUCLEOTIDE SEQUENCE [LARGE SCALE GENOMIC DNA]</scope>
    <source>
        <strain evidence="2 3">M625</strain>
    </source>
</reference>
<dbReference type="InterPro" id="IPR036291">
    <property type="entry name" value="NAD(P)-bd_dom_sf"/>
</dbReference>
<name>A0A504J0I5_9FLAO</name>
<dbReference type="Pfam" id="PF01370">
    <property type="entry name" value="Epimerase"/>
    <property type="match status" value="1"/>
</dbReference>
<keyword evidence="3" id="KW-1185">Reference proteome</keyword>
<dbReference type="GO" id="GO:0004029">
    <property type="term" value="F:aldehyde dehydrogenase (NAD+) activity"/>
    <property type="evidence" value="ECO:0007669"/>
    <property type="project" value="TreeGrafter"/>
</dbReference>
<dbReference type="InterPro" id="IPR051783">
    <property type="entry name" value="NAD(P)-dependent_oxidoreduct"/>
</dbReference>
<sequence length="272" mass="30778">MKHQISILGLGWLGLPLASSLIRENYKVKGSTTSSSKTSELEKNGILTFLITLEETGVHGDIVDLLKESETLIINVPPGLRRNPNVNFVSKIRVLIPYIEASNIENVLFVSSTSVFSDMETFPLITEKTIPNATSNAGKQLIEAEQLLQKNDHFKTTILRFSGLFGPNRHPATMLSKRSNIKNPNAPVNLIHLDDCIKIIHRIIKTEHWNEVFNASYPDHPEKYKYYSNICKQMELPIPDYDFNTPSKGKIISSEKVQTVLEFKYNRSILLL</sequence>
<organism evidence="2 3">
    <name type="scientific">Aquimarina algicola</name>
    <dbReference type="NCBI Taxonomy" id="2589995"/>
    <lineage>
        <taxon>Bacteria</taxon>
        <taxon>Pseudomonadati</taxon>
        <taxon>Bacteroidota</taxon>
        <taxon>Flavobacteriia</taxon>
        <taxon>Flavobacteriales</taxon>
        <taxon>Flavobacteriaceae</taxon>
        <taxon>Aquimarina</taxon>
    </lineage>
</organism>
<dbReference type="Gene3D" id="3.40.50.720">
    <property type="entry name" value="NAD(P)-binding Rossmann-like Domain"/>
    <property type="match status" value="1"/>
</dbReference>
<dbReference type="PANTHER" id="PTHR48079:SF6">
    <property type="entry name" value="NAD(P)-BINDING DOMAIN-CONTAINING PROTEIN-RELATED"/>
    <property type="match status" value="1"/>
</dbReference>
<dbReference type="InterPro" id="IPR001509">
    <property type="entry name" value="Epimerase_deHydtase"/>
</dbReference>
<dbReference type="RefSeq" id="WP_140595222.1">
    <property type="nucleotide sequence ID" value="NZ_VFWZ01000006.1"/>
</dbReference>
<accession>A0A504J0I5</accession>